<dbReference type="EMBL" id="JAVFWL010000006">
    <property type="protein sequence ID" value="KAK6759997.1"/>
    <property type="molecule type" value="Genomic_DNA"/>
</dbReference>
<proteinExistence type="predicted"/>
<protein>
    <recommendedName>
        <fullName evidence="3">Secreted protein</fullName>
    </recommendedName>
</protein>
<name>A0ABR1EBD5_NECAM</name>
<keyword evidence="2" id="KW-1185">Reference proteome</keyword>
<reference evidence="1 2" key="1">
    <citation type="submission" date="2023-08" db="EMBL/GenBank/DDBJ databases">
        <title>A Necator americanus chromosomal reference genome.</title>
        <authorList>
            <person name="Ilik V."/>
            <person name="Petrzelkova K.J."/>
            <person name="Pardy F."/>
            <person name="Fuh T."/>
            <person name="Niatou-Singa F.S."/>
            <person name="Gouil Q."/>
            <person name="Baker L."/>
            <person name="Ritchie M.E."/>
            <person name="Jex A.R."/>
            <person name="Gazzola D."/>
            <person name="Li H."/>
            <person name="Toshio Fujiwara R."/>
            <person name="Zhan B."/>
            <person name="Aroian R.V."/>
            <person name="Pafco B."/>
            <person name="Schwarz E.M."/>
        </authorList>
    </citation>
    <scope>NUCLEOTIDE SEQUENCE [LARGE SCALE GENOMIC DNA]</scope>
    <source>
        <strain evidence="1 2">Aroian</strain>
        <tissue evidence="1">Whole animal</tissue>
    </source>
</reference>
<evidence type="ECO:0008006" key="3">
    <source>
        <dbReference type="Google" id="ProtNLM"/>
    </source>
</evidence>
<evidence type="ECO:0000313" key="1">
    <source>
        <dbReference type="EMBL" id="KAK6759997.1"/>
    </source>
</evidence>
<dbReference type="Proteomes" id="UP001303046">
    <property type="component" value="Unassembled WGS sequence"/>
</dbReference>
<evidence type="ECO:0000313" key="2">
    <source>
        <dbReference type="Proteomes" id="UP001303046"/>
    </source>
</evidence>
<gene>
    <name evidence="1" type="primary">Necator_chrX.g21666</name>
    <name evidence="1" type="ORF">RB195_021505</name>
</gene>
<organism evidence="1 2">
    <name type="scientific">Necator americanus</name>
    <name type="common">Human hookworm</name>
    <dbReference type="NCBI Taxonomy" id="51031"/>
    <lineage>
        <taxon>Eukaryota</taxon>
        <taxon>Metazoa</taxon>
        <taxon>Ecdysozoa</taxon>
        <taxon>Nematoda</taxon>
        <taxon>Chromadorea</taxon>
        <taxon>Rhabditida</taxon>
        <taxon>Rhabditina</taxon>
        <taxon>Rhabditomorpha</taxon>
        <taxon>Strongyloidea</taxon>
        <taxon>Ancylostomatidae</taxon>
        <taxon>Bunostominae</taxon>
        <taxon>Necator</taxon>
    </lineage>
</organism>
<comment type="caution">
    <text evidence="1">The sequence shown here is derived from an EMBL/GenBank/DDBJ whole genome shotgun (WGS) entry which is preliminary data.</text>
</comment>
<sequence length="76" mass="8809">MLHTTLTSYLIIRRSCHIVTVIFYNKACQMYSSCHAEFASRMIQTFSGDYVICRQPGNSKTSHTVIILIKREHEEV</sequence>
<accession>A0ABR1EBD5</accession>